<accession>A0A2T5BQ74</accession>
<comment type="caution">
    <text evidence="2">The sequence shown here is derived from an EMBL/GenBank/DDBJ whole genome shotgun (WGS) entry which is preliminary data.</text>
</comment>
<organism evidence="2 3">
    <name type="scientific">Rhodovulum imhoffii</name>
    <dbReference type="NCBI Taxonomy" id="365340"/>
    <lineage>
        <taxon>Bacteria</taxon>
        <taxon>Pseudomonadati</taxon>
        <taxon>Pseudomonadota</taxon>
        <taxon>Alphaproteobacteria</taxon>
        <taxon>Rhodobacterales</taxon>
        <taxon>Paracoccaceae</taxon>
        <taxon>Rhodovulum</taxon>
    </lineage>
</organism>
<dbReference type="InterPro" id="IPR038726">
    <property type="entry name" value="PDDEXK_AddAB-type"/>
</dbReference>
<dbReference type="InterPro" id="IPR011604">
    <property type="entry name" value="PDDEXK-like_dom_sf"/>
</dbReference>
<evidence type="ECO:0000313" key="2">
    <source>
        <dbReference type="EMBL" id="PTN01257.1"/>
    </source>
</evidence>
<dbReference type="EMBL" id="QAAA01000015">
    <property type="protein sequence ID" value="PTN01257.1"/>
    <property type="molecule type" value="Genomic_DNA"/>
</dbReference>
<keyword evidence="3" id="KW-1185">Reference proteome</keyword>
<evidence type="ECO:0000313" key="3">
    <source>
        <dbReference type="Proteomes" id="UP000243859"/>
    </source>
</evidence>
<dbReference type="OrthoDB" id="1982at2"/>
<dbReference type="Gene3D" id="3.90.320.10">
    <property type="match status" value="1"/>
</dbReference>
<evidence type="ECO:0000259" key="1">
    <source>
        <dbReference type="Pfam" id="PF12705"/>
    </source>
</evidence>
<dbReference type="RefSeq" id="WP_107893118.1">
    <property type="nucleotide sequence ID" value="NZ_NHSI01000003.1"/>
</dbReference>
<dbReference type="AlphaFoldDB" id="A0A2T5BQ74"/>
<dbReference type="Pfam" id="PF12705">
    <property type="entry name" value="PDDEXK_1"/>
    <property type="match status" value="1"/>
</dbReference>
<protein>
    <submittedName>
        <fullName evidence="2">PD-(D/E)XK nuclease superfamily protein</fullName>
    </submittedName>
</protein>
<gene>
    <name evidence="2" type="ORF">C8N32_11547</name>
</gene>
<feature type="domain" description="PD-(D/E)XK endonuclease-like" evidence="1">
    <location>
        <begin position="88"/>
        <end position="252"/>
    </location>
</feature>
<proteinExistence type="predicted"/>
<dbReference type="Proteomes" id="UP000243859">
    <property type="component" value="Unassembled WGS sequence"/>
</dbReference>
<reference evidence="2 3" key="1">
    <citation type="submission" date="2018-04" db="EMBL/GenBank/DDBJ databases">
        <title>Genomic Encyclopedia of Archaeal and Bacterial Type Strains, Phase II (KMG-II): from individual species to whole genera.</title>
        <authorList>
            <person name="Goeker M."/>
        </authorList>
    </citation>
    <scope>NUCLEOTIDE SEQUENCE [LARGE SCALE GENOMIC DNA]</scope>
    <source>
        <strain evidence="2 3">DSM 18064</strain>
    </source>
</reference>
<sequence>MLVDLNHRSGFVYGRAADAPPPLGARINTLLDDALVAERAGQRPRDYLGASRIGEPCARRLVYEVTHTPPDPGKEIEGRSLRIFAAGHVFEDLSIRWLRLAGFDLRTQTREGGQFGFETAGGRIRGHVDGVIVAGPEVGIAWPVLWEHKALKASSWSDTAKKGVRLSKPVYFGQMQIYMAYMGLGSALFTALNKDSCELYQEHVHFEPATAQELSDKAVAVLRAADAGELLPRIATRPDFYLCRFCPFSARCWGEPRLGNAPVERFSGERPEATA</sequence>
<name>A0A2T5BQ74_9RHOB</name>